<dbReference type="Proteomes" id="UP000839746">
    <property type="component" value="Unassembled WGS sequence"/>
</dbReference>
<dbReference type="EMBL" id="AAILSQ010000038">
    <property type="protein sequence ID" value="ECF6053989.1"/>
    <property type="molecule type" value="Genomic_DNA"/>
</dbReference>
<dbReference type="Gene3D" id="3.60.40.10">
    <property type="entry name" value="PPM-type phosphatase domain"/>
    <property type="match status" value="1"/>
</dbReference>
<sequence>MLRADYYYCAQGLRGEQLDRFVTTETGKCTIFMLADGYSSCSEKPHYVDWLAERLLSLISSGLHCENAVEEITSLIAQTECYPGKASVAFVVSDEKLYHYSTLGDTRIYWPQINSRTLDHSVAQLAVQRGECPPEQLRYHPYRNRLMRHAGSGVKHRLEWQTRPLLKNESMILCSDGLWSQLDDSHLYNVANSEDLARLVQRLVTVPSPDNLSVVMLRNENPGAA</sequence>
<evidence type="ECO:0000313" key="1">
    <source>
        <dbReference type="EMBL" id="ECF6053989.1"/>
    </source>
</evidence>
<organism evidence="1">
    <name type="scientific">Salmonella enterica subsp. salamae</name>
    <dbReference type="NCBI Taxonomy" id="59202"/>
    <lineage>
        <taxon>Bacteria</taxon>
        <taxon>Pseudomonadati</taxon>
        <taxon>Pseudomonadota</taxon>
        <taxon>Gammaproteobacteria</taxon>
        <taxon>Enterobacterales</taxon>
        <taxon>Enterobacteriaceae</taxon>
        <taxon>Salmonella</taxon>
    </lineage>
</organism>
<dbReference type="AlphaFoldDB" id="A0A5Y2S768"/>
<gene>
    <name evidence="1" type="ORF">FNN84_22795</name>
</gene>
<name>A0A5Y2S768_SALER</name>
<proteinExistence type="predicted"/>
<reference evidence="1" key="1">
    <citation type="submission" date="2019-07" db="EMBL/GenBank/DDBJ databases">
        <authorList>
            <person name="Ashton P.M."/>
            <person name="Dallman T."/>
            <person name="Nair S."/>
            <person name="De Pinna E."/>
            <person name="Peters T."/>
            <person name="Grant K."/>
        </authorList>
    </citation>
    <scope>NUCLEOTIDE SEQUENCE [LARGE SCALE GENOMIC DNA]</scope>
    <source>
        <strain evidence="1">107213</strain>
    </source>
</reference>
<accession>A0A5Y2S768</accession>
<dbReference type="SUPFAM" id="SSF81606">
    <property type="entry name" value="PP2C-like"/>
    <property type="match status" value="1"/>
</dbReference>
<evidence type="ECO:0008006" key="2">
    <source>
        <dbReference type="Google" id="ProtNLM"/>
    </source>
</evidence>
<protein>
    <recommendedName>
        <fullName evidence="2">Protein phosphatase 2C domain-containing protein</fullName>
    </recommendedName>
</protein>
<comment type="caution">
    <text evidence="1">The sequence shown here is derived from an EMBL/GenBank/DDBJ whole genome shotgun (WGS) entry which is preliminary data.</text>
</comment>
<dbReference type="InterPro" id="IPR036457">
    <property type="entry name" value="PPM-type-like_dom_sf"/>
</dbReference>